<accession>A0AA41VYR9</accession>
<dbReference type="Proteomes" id="UP001177140">
    <property type="component" value="Unassembled WGS sequence"/>
</dbReference>
<keyword evidence="6" id="KW-1185">Reference proteome</keyword>
<evidence type="ECO:0000256" key="3">
    <source>
        <dbReference type="RuleBase" id="RU003616"/>
    </source>
</evidence>
<dbReference type="Gene3D" id="2.60.40.790">
    <property type="match status" value="1"/>
</dbReference>
<dbReference type="InterPro" id="IPR031107">
    <property type="entry name" value="Small_HSP"/>
</dbReference>
<dbReference type="Pfam" id="PF00011">
    <property type="entry name" value="HSP20"/>
    <property type="match status" value="1"/>
</dbReference>
<dbReference type="InterPro" id="IPR002068">
    <property type="entry name" value="A-crystallin/Hsp20_dom"/>
</dbReference>
<evidence type="ECO:0000256" key="2">
    <source>
        <dbReference type="PROSITE-ProRule" id="PRU00285"/>
    </source>
</evidence>
<proteinExistence type="inferred from homology"/>
<reference evidence="5" key="1">
    <citation type="submission" date="2022-03" db="EMBL/GenBank/DDBJ databases">
        <title>A functionally conserved STORR gene fusion in Papaver species that diverged 16.8 million years ago.</title>
        <authorList>
            <person name="Catania T."/>
        </authorList>
    </citation>
    <scope>NUCLEOTIDE SEQUENCE</scope>
    <source>
        <strain evidence="5">S-191538</strain>
    </source>
</reference>
<feature type="domain" description="SHSP" evidence="4">
    <location>
        <begin position="1"/>
        <end position="100"/>
    </location>
</feature>
<dbReference type="AlphaFoldDB" id="A0AA41VYR9"/>
<dbReference type="PANTHER" id="PTHR11527">
    <property type="entry name" value="HEAT-SHOCK PROTEIN 20 FAMILY MEMBER"/>
    <property type="match status" value="1"/>
</dbReference>
<sequence>MAATPTKVGDSYVFLMDLEGGKVYSDEIKVFGEGDRTLVIDYWHNVDYDKNSRHGKKKFDLPQSVNMDTISAVTQNGVLMVTVKKVVTRLGTTPRTIKVTNA</sequence>
<evidence type="ECO:0000259" key="4">
    <source>
        <dbReference type="PROSITE" id="PS01031"/>
    </source>
</evidence>
<evidence type="ECO:0000313" key="6">
    <source>
        <dbReference type="Proteomes" id="UP001177140"/>
    </source>
</evidence>
<comment type="similarity">
    <text evidence="2 3">Belongs to the small heat shock protein (HSP20) family.</text>
</comment>
<dbReference type="EMBL" id="JAJJMA010319227">
    <property type="protein sequence ID" value="MCL7049714.1"/>
    <property type="molecule type" value="Genomic_DNA"/>
</dbReference>
<dbReference type="PROSITE" id="PS01031">
    <property type="entry name" value="SHSP"/>
    <property type="match status" value="1"/>
</dbReference>
<protein>
    <recommendedName>
        <fullName evidence="4">SHSP domain-containing protein</fullName>
    </recommendedName>
</protein>
<organism evidence="5 6">
    <name type="scientific">Papaver nudicaule</name>
    <name type="common">Iceland poppy</name>
    <dbReference type="NCBI Taxonomy" id="74823"/>
    <lineage>
        <taxon>Eukaryota</taxon>
        <taxon>Viridiplantae</taxon>
        <taxon>Streptophyta</taxon>
        <taxon>Embryophyta</taxon>
        <taxon>Tracheophyta</taxon>
        <taxon>Spermatophyta</taxon>
        <taxon>Magnoliopsida</taxon>
        <taxon>Ranunculales</taxon>
        <taxon>Papaveraceae</taxon>
        <taxon>Papaveroideae</taxon>
        <taxon>Papaver</taxon>
    </lineage>
</organism>
<evidence type="ECO:0000313" key="5">
    <source>
        <dbReference type="EMBL" id="MCL7049714.1"/>
    </source>
</evidence>
<name>A0AA41VYR9_PAPNU</name>
<keyword evidence="1" id="KW-0346">Stress response</keyword>
<comment type="caution">
    <text evidence="5">The sequence shown here is derived from an EMBL/GenBank/DDBJ whole genome shotgun (WGS) entry which is preliminary data.</text>
</comment>
<dbReference type="InterPro" id="IPR008978">
    <property type="entry name" value="HSP20-like_chaperone"/>
</dbReference>
<evidence type="ECO:0000256" key="1">
    <source>
        <dbReference type="ARBA" id="ARBA00023016"/>
    </source>
</evidence>
<dbReference type="SUPFAM" id="SSF49764">
    <property type="entry name" value="HSP20-like chaperones"/>
    <property type="match status" value="1"/>
</dbReference>
<gene>
    <name evidence="5" type="ORF">MKW94_021531</name>
</gene>